<feature type="compositionally biased region" description="Low complexity" evidence="1">
    <location>
        <begin position="463"/>
        <end position="476"/>
    </location>
</feature>
<protein>
    <submittedName>
        <fullName evidence="2">Uncharacterized protein</fullName>
    </submittedName>
</protein>
<feature type="compositionally biased region" description="Basic and acidic residues" evidence="1">
    <location>
        <begin position="149"/>
        <end position="162"/>
    </location>
</feature>
<feature type="compositionally biased region" description="Acidic residues" evidence="1">
    <location>
        <begin position="163"/>
        <end position="177"/>
    </location>
</feature>
<feature type="compositionally biased region" description="Basic residues" evidence="1">
    <location>
        <begin position="450"/>
        <end position="462"/>
    </location>
</feature>
<comment type="caution">
    <text evidence="2">The sequence shown here is derived from an EMBL/GenBank/DDBJ whole genome shotgun (WGS) entry which is preliminary data.</text>
</comment>
<dbReference type="EMBL" id="CAXAMM010003436">
    <property type="protein sequence ID" value="CAK8999878.1"/>
    <property type="molecule type" value="Genomic_DNA"/>
</dbReference>
<feature type="region of interest" description="Disordered" evidence="1">
    <location>
        <begin position="450"/>
        <end position="476"/>
    </location>
</feature>
<evidence type="ECO:0000256" key="1">
    <source>
        <dbReference type="SAM" id="MobiDB-lite"/>
    </source>
</evidence>
<accession>A0ABP0IC44</accession>
<feature type="compositionally biased region" description="Basic and acidic residues" evidence="1">
    <location>
        <begin position="609"/>
        <end position="618"/>
    </location>
</feature>
<proteinExistence type="predicted"/>
<organism evidence="2 3">
    <name type="scientific">Durusdinium trenchii</name>
    <dbReference type="NCBI Taxonomy" id="1381693"/>
    <lineage>
        <taxon>Eukaryota</taxon>
        <taxon>Sar</taxon>
        <taxon>Alveolata</taxon>
        <taxon>Dinophyceae</taxon>
        <taxon>Suessiales</taxon>
        <taxon>Symbiodiniaceae</taxon>
        <taxon>Durusdinium</taxon>
    </lineage>
</organism>
<feature type="region of interest" description="Disordered" evidence="1">
    <location>
        <begin position="55"/>
        <end position="205"/>
    </location>
</feature>
<feature type="region of interest" description="Disordered" evidence="1">
    <location>
        <begin position="596"/>
        <end position="637"/>
    </location>
</feature>
<feature type="compositionally biased region" description="Basic and acidic residues" evidence="1">
    <location>
        <begin position="86"/>
        <end position="109"/>
    </location>
</feature>
<feature type="compositionally biased region" description="Basic residues" evidence="1">
    <location>
        <begin position="412"/>
        <end position="422"/>
    </location>
</feature>
<evidence type="ECO:0000313" key="3">
    <source>
        <dbReference type="Proteomes" id="UP001642464"/>
    </source>
</evidence>
<reference evidence="2 3" key="1">
    <citation type="submission" date="2024-02" db="EMBL/GenBank/DDBJ databases">
        <authorList>
            <person name="Chen Y."/>
            <person name="Shah S."/>
            <person name="Dougan E. K."/>
            <person name="Thang M."/>
            <person name="Chan C."/>
        </authorList>
    </citation>
    <scope>NUCLEOTIDE SEQUENCE [LARGE SCALE GENOMIC DNA]</scope>
</reference>
<keyword evidence="3" id="KW-1185">Reference proteome</keyword>
<sequence length="663" mass="72159">MWGHPRGCACTLCTSIERLHRVVSLARATPEFVSYATVRVRNVIGELSDYLEAHPGEREDLARPPPQVGGREGGREEQGLGQAGEEQAKKKQAEEKEEHAGEKATEAEKSIPGSAGDLHPGRVAVKREEDEEDSTDKPEKGSTAVSKASHQEVNEAPHRPDEVEAAAEPEASGECDDEPKGSLGPPDSPEYRPYEGAKNNGKKKVETQRYFKDYVAERRAEKRQVIEIEEKLTGRRPAAAEERVTGFEAGEEVAAHQIPVGVWKPGLRLLGMGAYYNREISVAVEVDALRFQGGALEVMTWVTGAEDEGLLRWATGNAGTPLRCHVCLEGCGNIPEGDDVLHLKKVKYRGVDSPGWVDNLKEPTGMEELRRLAARSDALARGVEEVKDPGKEMKEAPIPAGQDTKSSSRSSGGRKKKKKKSFKPMGKKDYSALYKGTGLDQDARIRKKVSRLARRAMKKKSKSSSSSGTSSTSEAAEGLEDLFQESQRTQLASRAGPGALAYHAIRQMRKQMLQEQGQEGLEVNPVGAVGLQFYRQILRHKMTPVMAREAFNIGRTAELPAGSCSRRPGPETQGAGMHGGRLLVADVSTLRDRAHGLGKLGISGGGNGRSEREQRGAEEPPAPKGRLGSQLLERRQGRPDFAKLEKLSVLTGVFVNTPPCLKT</sequence>
<feature type="region of interest" description="Disordered" evidence="1">
    <location>
        <begin position="384"/>
        <end position="427"/>
    </location>
</feature>
<feature type="compositionally biased region" description="Basic and acidic residues" evidence="1">
    <location>
        <begin position="384"/>
        <end position="395"/>
    </location>
</feature>
<gene>
    <name evidence="2" type="ORF">SCF082_LOCUS6250</name>
</gene>
<dbReference type="Proteomes" id="UP001642464">
    <property type="component" value="Unassembled WGS sequence"/>
</dbReference>
<feature type="compositionally biased region" description="Gly residues" evidence="1">
    <location>
        <begin position="598"/>
        <end position="608"/>
    </location>
</feature>
<evidence type="ECO:0000313" key="2">
    <source>
        <dbReference type="EMBL" id="CAK8999878.1"/>
    </source>
</evidence>
<name>A0ABP0IC44_9DINO</name>